<dbReference type="PROSITE" id="PS00041">
    <property type="entry name" value="HTH_ARAC_FAMILY_1"/>
    <property type="match status" value="1"/>
</dbReference>
<keyword evidence="8" id="KW-1185">Reference proteome</keyword>
<keyword evidence="2" id="KW-0238">DNA-binding</keyword>
<dbReference type="SMART" id="SM00342">
    <property type="entry name" value="HTH_ARAC"/>
    <property type="match status" value="1"/>
</dbReference>
<evidence type="ECO:0000259" key="5">
    <source>
        <dbReference type="PROSITE" id="PS01124"/>
    </source>
</evidence>
<dbReference type="SMART" id="SM00448">
    <property type="entry name" value="REC"/>
    <property type="match status" value="1"/>
</dbReference>
<dbReference type="InterPro" id="IPR001789">
    <property type="entry name" value="Sig_transdc_resp-reg_receiver"/>
</dbReference>
<dbReference type="Pfam" id="PF12833">
    <property type="entry name" value="HTH_18"/>
    <property type="match status" value="1"/>
</dbReference>
<dbReference type="InterPro" id="IPR018060">
    <property type="entry name" value="HTH_AraC"/>
</dbReference>
<reference evidence="7 8" key="1">
    <citation type="submission" date="2020-09" db="EMBL/GenBank/DDBJ databases">
        <title>Paenibacillus sp. strain PR3 16S rRNA gene Genome sequencing and assembly.</title>
        <authorList>
            <person name="Kim J."/>
        </authorList>
    </citation>
    <scope>NUCLEOTIDE SEQUENCE [LARGE SCALE GENOMIC DNA]</scope>
    <source>
        <strain evidence="7 8">PR3</strain>
    </source>
</reference>
<feature type="domain" description="HTH araC/xylS-type" evidence="5">
    <location>
        <begin position="154"/>
        <end position="252"/>
    </location>
</feature>
<evidence type="ECO:0000259" key="6">
    <source>
        <dbReference type="PROSITE" id="PS50110"/>
    </source>
</evidence>
<dbReference type="RefSeq" id="WP_191204181.1">
    <property type="nucleotide sequence ID" value="NZ_JACXZA010000003.1"/>
</dbReference>
<evidence type="ECO:0000313" key="7">
    <source>
        <dbReference type="EMBL" id="MBD3919909.1"/>
    </source>
</evidence>
<keyword evidence="1" id="KW-0805">Transcription regulation</keyword>
<dbReference type="InterPro" id="IPR018062">
    <property type="entry name" value="HTH_AraC-typ_CS"/>
</dbReference>
<dbReference type="Gene3D" id="1.10.10.60">
    <property type="entry name" value="Homeodomain-like"/>
    <property type="match status" value="2"/>
</dbReference>
<sequence>MYKVLLVDAAQQSKDTTIGLLAWRELGFSLDDYVSTRTEAMSMFASQQYALVLINMNCAQVDGIRLCEQIRETSRVPIILLGGDNDFQLARKAMCYQVSDYLPDPISPDELRASLYRVQRELEELIGTEIKALTTTPADMMTPIPVPSPSNIIDKVKEFVEESLHQNITLKEISNIFHFNYSYLGQKFKSHENMTFNEYLLQQRMEKAKYLLEHTDMKIYEIANEVGYTEMDWFYKKFKAYTGVSANEFRKMISITA</sequence>
<dbReference type="Pfam" id="PF00072">
    <property type="entry name" value="Response_reg"/>
    <property type="match status" value="1"/>
</dbReference>
<evidence type="ECO:0000313" key="8">
    <source>
        <dbReference type="Proteomes" id="UP000609346"/>
    </source>
</evidence>
<comment type="caution">
    <text evidence="4">Lacks conserved residue(s) required for the propagation of feature annotation.</text>
</comment>
<evidence type="ECO:0000256" key="3">
    <source>
        <dbReference type="ARBA" id="ARBA00023163"/>
    </source>
</evidence>
<dbReference type="Gene3D" id="3.40.50.2300">
    <property type="match status" value="1"/>
</dbReference>
<accession>A0ABR8N0D1</accession>
<dbReference type="SUPFAM" id="SSF46689">
    <property type="entry name" value="Homeodomain-like"/>
    <property type="match status" value="2"/>
</dbReference>
<dbReference type="InterPro" id="IPR009057">
    <property type="entry name" value="Homeodomain-like_sf"/>
</dbReference>
<feature type="domain" description="Response regulatory" evidence="6">
    <location>
        <begin position="3"/>
        <end position="119"/>
    </location>
</feature>
<dbReference type="PROSITE" id="PS01124">
    <property type="entry name" value="HTH_ARAC_FAMILY_2"/>
    <property type="match status" value="1"/>
</dbReference>
<proteinExistence type="predicted"/>
<keyword evidence="3" id="KW-0804">Transcription</keyword>
<evidence type="ECO:0000256" key="1">
    <source>
        <dbReference type="ARBA" id="ARBA00023015"/>
    </source>
</evidence>
<dbReference type="SUPFAM" id="SSF52172">
    <property type="entry name" value="CheY-like"/>
    <property type="match status" value="1"/>
</dbReference>
<dbReference type="PANTHER" id="PTHR43280:SF28">
    <property type="entry name" value="HTH-TYPE TRANSCRIPTIONAL ACTIVATOR RHAS"/>
    <property type="match status" value="1"/>
</dbReference>
<dbReference type="PROSITE" id="PS50110">
    <property type="entry name" value="RESPONSE_REGULATORY"/>
    <property type="match status" value="1"/>
</dbReference>
<dbReference type="EMBL" id="JACXZA010000003">
    <property type="protein sequence ID" value="MBD3919909.1"/>
    <property type="molecule type" value="Genomic_DNA"/>
</dbReference>
<dbReference type="PANTHER" id="PTHR43280">
    <property type="entry name" value="ARAC-FAMILY TRANSCRIPTIONAL REGULATOR"/>
    <property type="match status" value="1"/>
</dbReference>
<name>A0ABR8N0D1_9BACL</name>
<comment type="caution">
    <text evidence="7">The sequence shown here is derived from an EMBL/GenBank/DDBJ whole genome shotgun (WGS) entry which is preliminary data.</text>
</comment>
<evidence type="ECO:0000256" key="4">
    <source>
        <dbReference type="PROSITE-ProRule" id="PRU00169"/>
    </source>
</evidence>
<dbReference type="InterPro" id="IPR011006">
    <property type="entry name" value="CheY-like_superfamily"/>
</dbReference>
<gene>
    <name evidence="7" type="ORF">H8B09_14190</name>
</gene>
<dbReference type="Proteomes" id="UP000609346">
    <property type="component" value="Unassembled WGS sequence"/>
</dbReference>
<evidence type="ECO:0000256" key="2">
    <source>
        <dbReference type="ARBA" id="ARBA00023125"/>
    </source>
</evidence>
<protein>
    <submittedName>
        <fullName evidence="7">Helix-turn-helix domain-containing protein</fullName>
    </submittedName>
</protein>
<organism evidence="7 8">
    <name type="scientific">Paenibacillus terricola</name>
    <dbReference type="NCBI Taxonomy" id="2763503"/>
    <lineage>
        <taxon>Bacteria</taxon>
        <taxon>Bacillati</taxon>
        <taxon>Bacillota</taxon>
        <taxon>Bacilli</taxon>
        <taxon>Bacillales</taxon>
        <taxon>Paenibacillaceae</taxon>
        <taxon>Paenibacillus</taxon>
    </lineage>
</organism>